<dbReference type="EMBL" id="VAJM01000002">
    <property type="protein sequence ID" value="TLM95505.1"/>
    <property type="molecule type" value="Genomic_DNA"/>
</dbReference>
<accession>A0A5R8WVQ4</accession>
<name>A0A5R8WVQ4_9BACT</name>
<organism evidence="1 2">
    <name type="scientific">Hymenobacter jeollabukensis</name>
    <dbReference type="NCBI Taxonomy" id="2025313"/>
    <lineage>
        <taxon>Bacteria</taxon>
        <taxon>Pseudomonadati</taxon>
        <taxon>Bacteroidota</taxon>
        <taxon>Cytophagia</taxon>
        <taxon>Cytophagales</taxon>
        <taxon>Hymenobacteraceae</taxon>
        <taxon>Hymenobacter</taxon>
    </lineage>
</organism>
<sequence>MKSLLQFFLLIALVLVGKQVKQQSQAAPSQATTPPTVQQHAESIQSFFVQHVSYQHVPAQAVGVEYGRKNNSVTLN</sequence>
<dbReference type="Proteomes" id="UP000305517">
    <property type="component" value="Unassembled WGS sequence"/>
</dbReference>
<keyword evidence="2" id="KW-1185">Reference proteome</keyword>
<evidence type="ECO:0000313" key="2">
    <source>
        <dbReference type="Proteomes" id="UP000305517"/>
    </source>
</evidence>
<dbReference type="RefSeq" id="WP_138076000.1">
    <property type="nucleotide sequence ID" value="NZ_VAJM01000002.1"/>
</dbReference>
<reference evidence="1 2" key="1">
    <citation type="submission" date="2019-05" db="EMBL/GenBank/DDBJ databases">
        <title>Hymenobacter edaphi sp. nov., isolated from abandoned arsenic-contaminated farmland soil.</title>
        <authorList>
            <person name="Nie L."/>
        </authorList>
    </citation>
    <scope>NUCLEOTIDE SEQUENCE [LARGE SCALE GENOMIC DNA]</scope>
    <source>
        <strain evidence="1 2">1-3-3-8</strain>
    </source>
</reference>
<gene>
    <name evidence="1" type="ORF">FDY95_06880</name>
</gene>
<comment type="caution">
    <text evidence="1">The sequence shown here is derived from an EMBL/GenBank/DDBJ whole genome shotgun (WGS) entry which is preliminary data.</text>
</comment>
<dbReference type="OrthoDB" id="887374at2"/>
<proteinExistence type="predicted"/>
<dbReference type="AlphaFoldDB" id="A0A5R8WVQ4"/>
<evidence type="ECO:0000313" key="1">
    <source>
        <dbReference type="EMBL" id="TLM95505.1"/>
    </source>
</evidence>
<protein>
    <submittedName>
        <fullName evidence="1">Uncharacterized protein</fullName>
    </submittedName>
</protein>